<keyword evidence="6" id="KW-1185">Reference proteome</keyword>
<accession>A0A512BFB4</accession>
<feature type="signal peptide" evidence="3">
    <location>
        <begin position="1"/>
        <end position="21"/>
    </location>
</feature>
<feature type="active site" description="Proton acceptor" evidence="1">
    <location>
        <position position="417"/>
    </location>
</feature>
<name>A0A512BFB4_9BACT</name>
<feature type="binding site" evidence="2">
    <location>
        <position position="439"/>
    </location>
    <ligand>
        <name>Zn(2+)</name>
        <dbReference type="ChEBI" id="CHEBI:29105"/>
        <note>catalytic</note>
    </ligand>
</feature>
<dbReference type="Proteomes" id="UP000321513">
    <property type="component" value="Unassembled WGS sequence"/>
</dbReference>
<dbReference type="RefSeq" id="WP_147204760.1">
    <property type="nucleotide sequence ID" value="NZ_BJYT01000012.1"/>
</dbReference>
<dbReference type="Pfam" id="PF01433">
    <property type="entry name" value="Peptidase_M1"/>
    <property type="match status" value="1"/>
</dbReference>
<protein>
    <submittedName>
        <fullName evidence="5">Peptidase M1</fullName>
    </submittedName>
</protein>
<evidence type="ECO:0000256" key="2">
    <source>
        <dbReference type="PIRSR" id="PIRSR634015-3"/>
    </source>
</evidence>
<evidence type="ECO:0000313" key="6">
    <source>
        <dbReference type="Proteomes" id="UP000321513"/>
    </source>
</evidence>
<dbReference type="InterPro" id="IPR034015">
    <property type="entry name" value="M1_LTA4H"/>
</dbReference>
<dbReference type="GO" id="GO:0008270">
    <property type="term" value="F:zinc ion binding"/>
    <property type="evidence" value="ECO:0007669"/>
    <property type="project" value="InterPro"/>
</dbReference>
<dbReference type="PANTHER" id="PTHR45726">
    <property type="entry name" value="LEUKOTRIENE A-4 HYDROLASE"/>
    <property type="match status" value="1"/>
</dbReference>
<dbReference type="Gene3D" id="1.10.390.10">
    <property type="entry name" value="Neutral Protease Domain 2"/>
    <property type="match status" value="1"/>
</dbReference>
<keyword evidence="2" id="KW-0862">Zinc</keyword>
<keyword evidence="2" id="KW-0479">Metal-binding</keyword>
<evidence type="ECO:0000313" key="5">
    <source>
        <dbReference type="EMBL" id="GEO10644.1"/>
    </source>
</evidence>
<organism evidence="5 6">
    <name type="scientific">Segetibacter aerophilus</name>
    <dbReference type="NCBI Taxonomy" id="670293"/>
    <lineage>
        <taxon>Bacteria</taxon>
        <taxon>Pseudomonadati</taxon>
        <taxon>Bacteroidota</taxon>
        <taxon>Chitinophagia</taxon>
        <taxon>Chitinophagales</taxon>
        <taxon>Chitinophagaceae</taxon>
        <taxon>Segetibacter</taxon>
    </lineage>
</organism>
<sequence length="658" mass="73790">MKLLSTLSLCGALFFSSGLSAQTTNSAAASTSIFDAHQAFNPEFYPNYGDDVRTSAGTPGPKYWQNAANYKIDVTLDDNSHSVAGTVLITYKNNSPQSLPFLWLQADQNIYNVESRGVAQTATAGGRWANQNFNGGYNIQSVSIVKAGKETKAVYLISDTRLQVQLPQAVKGNGDSVKVKITYSFTIPEYGTDRLGRVQTKNGWIYEVAQWYPRMCVFDNVQGWNTLPYLGQGEFYLEYGNFDYSITAPAGHIIVGSGELQNPSEVLTAAQVSRLAKAKQSDKTIVIRGENEVTDPASRPTNKSQLTWRFKCQNARDVAWAASKSFIWDAAKMNLPNNKTALAMSVYPVESAGDTAWGRSTEFVKGSLEHYSNQWYPYTYPVAVNVAGRVGGMEYPGIVFCSYRSRKKSLWGVTSHEFGHNWFPMIVGSNERKYAWMDEGFNTFINTVANAAYNNGEFGNDTTGRYRLAKQYFSDKTESIFNLPDVNSPANWGINSYNKPALGLLLLREEILGQERFDKAFRYYINSWAFKHPTPWDFFRAIENYSGETLDWFWRGWFINNWKFDAGVADVKYVENDAAKGGLVTIELLQMMPLPVTVQITQANGKSELVKLPVEVWHHGSKWTFRVNSTDKITSVVIDPSKRLPDINDANNTWSANL</sequence>
<dbReference type="GO" id="GO:0008237">
    <property type="term" value="F:metallopeptidase activity"/>
    <property type="evidence" value="ECO:0007669"/>
    <property type="project" value="InterPro"/>
</dbReference>
<dbReference type="AlphaFoldDB" id="A0A512BFB4"/>
<dbReference type="SUPFAM" id="SSF55486">
    <property type="entry name" value="Metalloproteases ('zincins'), catalytic domain"/>
    <property type="match status" value="1"/>
</dbReference>
<reference evidence="5 6" key="1">
    <citation type="submission" date="2019-07" db="EMBL/GenBank/DDBJ databases">
        <title>Whole genome shotgun sequence of Segetibacter aerophilus NBRC 106135.</title>
        <authorList>
            <person name="Hosoyama A."/>
            <person name="Uohara A."/>
            <person name="Ohji S."/>
            <person name="Ichikawa N."/>
        </authorList>
    </citation>
    <scope>NUCLEOTIDE SEQUENCE [LARGE SCALE GENOMIC DNA]</scope>
    <source>
        <strain evidence="5 6">NBRC 106135</strain>
    </source>
</reference>
<evidence type="ECO:0000259" key="4">
    <source>
        <dbReference type="Pfam" id="PF01433"/>
    </source>
</evidence>
<feature type="binding site" evidence="2">
    <location>
        <position position="420"/>
    </location>
    <ligand>
        <name>Zn(2+)</name>
        <dbReference type="ChEBI" id="CHEBI:29105"/>
        <note>catalytic</note>
    </ligand>
</feature>
<evidence type="ECO:0000256" key="3">
    <source>
        <dbReference type="SAM" id="SignalP"/>
    </source>
</evidence>
<feature type="binding site" evidence="2">
    <location>
        <position position="416"/>
    </location>
    <ligand>
        <name>Zn(2+)</name>
        <dbReference type="ChEBI" id="CHEBI:29105"/>
        <note>catalytic</note>
    </ligand>
</feature>
<dbReference type="EMBL" id="BJYT01000012">
    <property type="protein sequence ID" value="GEO10644.1"/>
    <property type="molecule type" value="Genomic_DNA"/>
</dbReference>
<gene>
    <name evidence="5" type="ORF">SAE01_31400</name>
</gene>
<dbReference type="CDD" id="cd09604">
    <property type="entry name" value="M1_APN_like"/>
    <property type="match status" value="1"/>
</dbReference>
<comment type="caution">
    <text evidence="5">The sequence shown here is derived from an EMBL/GenBank/DDBJ whole genome shotgun (WGS) entry which is preliminary data.</text>
</comment>
<dbReference type="PANTHER" id="PTHR45726:SF3">
    <property type="entry name" value="LEUKOTRIENE A-4 HYDROLASE"/>
    <property type="match status" value="1"/>
</dbReference>
<dbReference type="InterPro" id="IPR014782">
    <property type="entry name" value="Peptidase_M1_dom"/>
</dbReference>
<feature type="chain" id="PRO_5021725719" evidence="3">
    <location>
        <begin position="22"/>
        <end position="658"/>
    </location>
</feature>
<feature type="active site" description="Proton donor" evidence="1">
    <location>
        <position position="497"/>
    </location>
</feature>
<evidence type="ECO:0000256" key="1">
    <source>
        <dbReference type="PIRSR" id="PIRSR634015-1"/>
    </source>
</evidence>
<feature type="domain" description="Peptidase M1 membrane alanine aminopeptidase" evidence="4">
    <location>
        <begin position="404"/>
        <end position="557"/>
    </location>
</feature>
<dbReference type="OrthoDB" id="9814383at2"/>
<comment type="cofactor">
    <cofactor evidence="2">
        <name>Zn(2+)</name>
        <dbReference type="ChEBI" id="CHEBI:29105"/>
    </cofactor>
    <text evidence="2">Binds 1 zinc ion per subunit.</text>
</comment>
<proteinExistence type="predicted"/>
<keyword evidence="3" id="KW-0732">Signal</keyword>
<dbReference type="InterPro" id="IPR027268">
    <property type="entry name" value="Peptidase_M4/M1_CTD_sf"/>
</dbReference>